<name>A0A2M8KX37_9BACT</name>
<comment type="caution">
    <text evidence="1">The sequence shown here is derived from an EMBL/GenBank/DDBJ whole genome shotgun (WGS) entry which is preliminary data.</text>
</comment>
<evidence type="ECO:0000313" key="2">
    <source>
        <dbReference type="Proteomes" id="UP000229098"/>
    </source>
</evidence>
<accession>A0A2M8KX37</accession>
<reference evidence="2" key="1">
    <citation type="submission" date="2017-09" db="EMBL/GenBank/DDBJ databases">
        <title>Depth-based differentiation of microbial function through sediment-hosted aquifers and enrichment of novel symbionts in the deep terrestrial subsurface.</title>
        <authorList>
            <person name="Probst A.J."/>
            <person name="Ladd B."/>
            <person name="Jarett J.K."/>
            <person name="Geller-Mcgrath D.E."/>
            <person name="Sieber C.M.K."/>
            <person name="Emerson J.B."/>
            <person name="Anantharaman K."/>
            <person name="Thomas B.C."/>
            <person name="Malmstrom R."/>
            <person name="Stieglmeier M."/>
            <person name="Klingl A."/>
            <person name="Woyke T."/>
            <person name="Ryan C.M."/>
            <person name="Banfield J.F."/>
        </authorList>
    </citation>
    <scope>NUCLEOTIDE SEQUENCE [LARGE SCALE GENOMIC DNA]</scope>
</reference>
<sequence length="61" mass="6934">SKYSGSAWGFNANFVFASRLKGGGGWREKYAPCINCIIIIYVEMEIQKIGDHTDFLWFIAL</sequence>
<dbReference type="EMBL" id="PFEF01000005">
    <property type="protein sequence ID" value="PJE64490.1"/>
    <property type="molecule type" value="Genomic_DNA"/>
</dbReference>
<dbReference type="Proteomes" id="UP000229098">
    <property type="component" value="Unassembled WGS sequence"/>
</dbReference>
<protein>
    <submittedName>
        <fullName evidence="1">Uncharacterized protein</fullName>
    </submittedName>
</protein>
<dbReference type="AlphaFoldDB" id="A0A2M8KX37"/>
<gene>
    <name evidence="1" type="ORF">COU90_01450</name>
</gene>
<organism evidence="1 2">
    <name type="scientific">Candidatus Ryanbacteria bacterium CG10_big_fil_rev_8_21_14_0_10_43_42</name>
    <dbReference type="NCBI Taxonomy" id="1974864"/>
    <lineage>
        <taxon>Bacteria</taxon>
        <taxon>Candidatus Ryaniibacteriota</taxon>
    </lineage>
</organism>
<evidence type="ECO:0000313" key="1">
    <source>
        <dbReference type="EMBL" id="PJE64490.1"/>
    </source>
</evidence>
<proteinExistence type="predicted"/>
<feature type="non-terminal residue" evidence="1">
    <location>
        <position position="1"/>
    </location>
</feature>